<dbReference type="Proteomes" id="UP000199572">
    <property type="component" value="Unassembled WGS sequence"/>
</dbReference>
<keyword evidence="6" id="KW-1185">Reference proteome</keyword>
<dbReference type="STRING" id="390241.SAMN04488023_10839"/>
<dbReference type="EMBL" id="FOGG01000008">
    <property type="protein sequence ID" value="SER37552.1"/>
    <property type="molecule type" value="Genomic_DNA"/>
</dbReference>
<dbReference type="SUPFAM" id="SSF75005">
    <property type="entry name" value="Arabinanase/levansucrase/invertase"/>
    <property type="match status" value="1"/>
</dbReference>
<evidence type="ECO:0000313" key="5">
    <source>
        <dbReference type="EMBL" id="SER37552.1"/>
    </source>
</evidence>
<name>A0A1H9NNS4_9SPHI</name>
<accession>A0A1H9NNS4</accession>
<keyword evidence="2 4" id="KW-0378">Hydrolase</keyword>
<evidence type="ECO:0000256" key="3">
    <source>
        <dbReference type="ARBA" id="ARBA00023295"/>
    </source>
</evidence>
<evidence type="ECO:0000256" key="2">
    <source>
        <dbReference type="ARBA" id="ARBA00022801"/>
    </source>
</evidence>
<dbReference type="AlphaFoldDB" id="A0A1H9NNS4"/>
<keyword evidence="3 4" id="KW-0326">Glycosidase</keyword>
<dbReference type="InterPro" id="IPR023296">
    <property type="entry name" value="Glyco_hydro_beta-prop_sf"/>
</dbReference>
<dbReference type="Pfam" id="PF04616">
    <property type="entry name" value="Glyco_hydro_43"/>
    <property type="match status" value="1"/>
</dbReference>
<evidence type="ECO:0000256" key="1">
    <source>
        <dbReference type="ARBA" id="ARBA00009865"/>
    </source>
</evidence>
<proteinExistence type="inferred from homology"/>
<sequence length="540" mass="60967">MKELVQYIMKFSIHLSPILVLLLLGVSGLQTTQAQQRNIKNDVFWNTEDDRPIYSQGGGIFKFANPATGEKKYYWYGVHYKEAELYLRNPSITQAKSNFEAVTCYSSTDLVNWKFENNVLTAEEVNKPNKTWVGRLGVAYIKALNKYALIVQHGNKVLITTSDSPTGQFTWHQEISMEEMIGTSNTGDQTVFTDEDSGKSYLIYSYGRGRNKIYVSEIGVKDGKVNLLDCTEVFKGESREGNCLFKYKNRYYMCASNIYGWDASHAYYLVADNIRGPYLPANNMQIMNGAAEDYAHVSQTGFFYTIKGTEQETVVYCGDRWANFAGNGLGYNQWCPISFEGKIPYFNSLSSWNLDIETGKWTVAADNNYVKNGSFEADRRRIPSSAKPVQEQLTGWTTQVLEGNKISLDSIKSPSLNFFNTENDRKQVIGEKSLQFSDQVNFKRKTFQVIGSSPFVKLEDGLYTLSAKIKNSDGFNLLEMYASSVGAMFQSRIKTANPNWQTITLTEIPVKSGKVEIGFVAEGNANAFCYVDDVILTRVK</sequence>
<dbReference type="CDD" id="cd18823">
    <property type="entry name" value="GH43_RcAra43A-like"/>
    <property type="match status" value="1"/>
</dbReference>
<gene>
    <name evidence="5" type="ORF">SAMN04488023_10839</name>
</gene>
<dbReference type="InterPro" id="IPR006710">
    <property type="entry name" value="Glyco_hydro_43"/>
</dbReference>
<dbReference type="GO" id="GO:0004553">
    <property type="term" value="F:hydrolase activity, hydrolyzing O-glycosyl compounds"/>
    <property type="evidence" value="ECO:0007669"/>
    <property type="project" value="InterPro"/>
</dbReference>
<dbReference type="Gene3D" id="2.115.10.20">
    <property type="entry name" value="Glycosyl hydrolase domain, family 43"/>
    <property type="match status" value="1"/>
</dbReference>
<dbReference type="Gene3D" id="2.60.120.260">
    <property type="entry name" value="Galactose-binding domain-like"/>
    <property type="match status" value="1"/>
</dbReference>
<dbReference type="PANTHER" id="PTHR22925">
    <property type="entry name" value="GLYCOSYL HYDROLASE 43 FAMILY MEMBER"/>
    <property type="match status" value="1"/>
</dbReference>
<evidence type="ECO:0000256" key="4">
    <source>
        <dbReference type="RuleBase" id="RU361187"/>
    </source>
</evidence>
<dbReference type="PANTHER" id="PTHR22925:SF3">
    <property type="entry name" value="GLYCOSYL HYDROLASE FAMILY PROTEIN 43"/>
    <property type="match status" value="1"/>
</dbReference>
<organism evidence="5 6">
    <name type="scientific">Pedobacter rhizosphaerae</name>
    <dbReference type="NCBI Taxonomy" id="390241"/>
    <lineage>
        <taxon>Bacteria</taxon>
        <taxon>Pseudomonadati</taxon>
        <taxon>Bacteroidota</taxon>
        <taxon>Sphingobacteriia</taxon>
        <taxon>Sphingobacteriales</taxon>
        <taxon>Sphingobacteriaceae</taxon>
        <taxon>Pedobacter</taxon>
    </lineage>
</organism>
<comment type="similarity">
    <text evidence="1 4">Belongs to the glycosyl hydrolase 43 family.</text>
</comment>
<evidence type="ECO:0000313" key="6">
    <source>
        <dbReference type="Proteomes" id="UP000199572"/>
    </source>
</evidence>
<reference evidence="5 6" key="1">
    <citation type="submission" date="2016-10" db="EMBL/GenBank/DDBJ databases">
        <authorList>
            <person name="de Groot N.N."/>
        </authorList>
    </citation>
    <scope>NUCLEOTIDE SEQUENCE [LARGE SCALE GENOMIC DNA]</scope>
    <source>
        <strain evidence="5 6">DSM 18610</strain>
    </source>
</reference>
<dbReference type="GO" id="GO:0005975">
    <property type="term" value="P:carbohydrate metabolic process"/>
    <property type="evidence" value="ECO:0007669"/>
    <property type="project" value="InterPro"/>
</dbReference>
<protein>
    <submittedName>
        <fullName evidence="5">Beta-xylosidase</fullName>
    </submittedName>
</protein>